<evidence type="ECO:0000256" key="4">
    <source>
        <dbReference type="ARBA" id="ARBA00022692"/>
    </source>
</evidence>
<comment type="subcellular location">
    <subcellularLocation>
        <location evidence="1 7">Cell membrane</location>
        <topology evidence="1 7">Multi-pass membrane protein</topology>
    </subcellularLocation>
</comment>
<feature type="domain" description="ABC transmembrane type-1" evidence="8">
    <location>
        <begin position="83"/>
        <end position="294"/>
    </location>
</feature>
<sequence>MKGEKSAVKKASHIGAANRQQNRVFALFTVPGFLLYCAFFITPVIMGIYYSLTDWDGVTRKFNFIGMENYGKLLQNKQFYNSLVFTFQYTILLIFFTVVLAVMLSLLLNRKIKGLAFFRAMYFIPAVLSMLTVGLIFKQLYYHVVPAIGQTLGIEALSQNPLSNSALAIWAILFVNLWQGLPIPTLLFLAGLQGIPSDLYEAAALDGASAWQRFRTITIPFLMPVLSVVLVLTLKSGLMVFDYIMSMTEGGPGTATQSVAYMIYLHGFTQNKYAYSIAEAIVIGIIIALISAVQIYFTNKKKAV</sequence>
<dbReference type="AlphaFoldDB" id="A0A9D1ALA2"/>
<evidence type="ECO:0000256" key="3">
    <source>
        <dbReference type="ARBA" id="ARBA00022475"/>
    </source>
</evidence>
<proteinExistence type="inferred from homology"/>
<reference evidence="9" key="1">
    <citation type="submission" date="2020-10" db="EMBL/GenBank/DDBJ databases">
        <authorList>
            <person name="Gilroy R."/>
        </authorList>
    </citation>
    <scope>NUCLEOTIDE SEQUENCE</scope>
    <source>
        <strain evidence="9">ChiSxjej1B13-7958</strain>
    </source>
</reference>
<dbReference type="SUPFAM" id="SSF161098">
    <property type="entry name" value="MetI-like"/>
    <property type="match status" value="1"/>
</dbReference>
<keyword evidence="3" id="KW-1003">Cell membrane</keyword>
<feature type="transmembrane region" description="Helical" evidence="7">
    <location>
        <begin position="221"/>
        <end position="241"/>
    </location>
</feature>
<evidence type="ECO:0000313" key="10">
    <source>
        <dbReference type="Proteomes" id="UP000824242"/>
    </source>
</evidence>
<feature type="transmembrane region" description="Helical" evidence="7">
    <location>
        <begin position="120"/>
        <end position="137"/>
    </location>
</feature>
<feature type="transmembrane region" description="Helical" evidence="7">
    <location>
        <begin position="167"/>
        <end position="190"/>
    </location>
</feature>
<comment type="similarity">
    <text evidence="7">Belongs to the binding-protein-dependent transport system permease family.</text>
</comment>
<dbReference type="PROSITE" id="PS50928">
    <property type="entry name" value="ABC_TM1"/>
    <property type="match status" value="1"/>
</dbReference>
<evidence type="ECO:0000256" key="2">
    <source>
        <dbReference type="ARBA" id="ARBA00022448"/>
    </source>
</evidence>
<dbReference type="Proteomes" id="UP000824242">
    <property type="component" value="Unassembled WGS sequence"/>
</dbReference>
<evidence type="ECO:0000313" key="9">
    <source>
        <dbReference type="EMBL" id="HIR46222.1"/>
    </source>
</evidence>
<dbReference type="InterPro" id="IPR000515">
    <property type="entry name" value="MetI-like"/>
</dbReference>
<keyword evidence="2 7" id="KW-0813">Transport</keyword>
<evidence type="ECO:0000256" key="6">
    <source>
        <dbReference type="ARBA" id="ARBA00023136"/>
    </source>
</evidence>
<dbReference type="GO" id="GO:0055085">
    <property type="term" value="P:transmembrane transport"/>
    <property type="evidence" value="ECO:0007669"/>
    <property type="project" value="InterPro"/>
</dbReference>
<feature type="transmembrane region" description="Helical" evidence="7">
    <location>
        <begin position="273"/>
        <end position="297"/>
    </location>
</feature>
<keyword evidence="5 7" id="KW-1133">Transmembrane helix</keyword>
<evidence type="ECO:0000256" key="7">
    <source>
        <dbReference type="RuleBase" id="RU363032"/>
    </source>
</evidence>
<gene>
    <name evidence="9" type="ORF">IAB89_00985</name>
</gene>
<organism evidence="9 10">
    <name type="scientific">Candidatus Caccousia avicola</name>
    <dbReference type="NCBI Taxonomy" id="2840721"/>
    <lineage>
        <taxon>Bacteria</taxon>
        <taxon>Bacillati</taxon>
        <taxon>Bacillota</taxon>
        <taxon>Clostridia</taxon>
        <taxon>Eubacteriales</taxon>
        <taxon>Oscillospiraceae</taxon>
        <taxon>Oscillospiraceae incertae sedis</taxon>
        <taxon>Candidatus Caccousia</taxon>
    </lineage>
</organism>
<dbReference type="GO" id="GO:0005886">
    <property type="term" value="C:plasma membrane"/>
    <property type="evidence" value="ECO:0007669"/>
    <property type="project" value="UniProtKB-SubCell"/>
</dbReference>
<dbReference type="Pfam" id="PF00528">
    <property type="entry name" value="BPD_transp_1"/>
    <property type="match status" value="1"/>
</dbReference>
<keyword evidence="4 7" id="KW-0812">Transmembrane</keyword>
<dbReference type="PANTHER" id="PTHR30193:SF37">
    <property type="entry name" value="INNER MEMBRANE ABC TRANSPORTER PERMEASE PROTEIN YCJO"/>
    <property type="match status" value="1"/>
</dbReference>
<comment type="caution">
    <text evidence="9">The sequence shown here is derived from an EMBL/GenBank/DDBJ whole genome shotgun (WGS) entry which is preliminary data.</text>
</comment>
<evidence type="ECO:0000256" key="5">
    <source>
        <dbReference type="ARBA" id="ARBA00022989"/>
    </source>
</evidence>
<reference evidence="9" key="2">
    <citation type="journal article" date="2021" name="PeerJ">
        <title>Extensive microbial diversity within the chicken gut microbiome revealed by metagenomics and culture.</title>
        <authorList>
            <person name="Gilroy R."/>
            <person name="Ravi A."/>
            <person name="Getino M."/>
            <person name="Pursley I."/>
            <person name="Horton D.L."/>
            <person name="Alikhan N.F."/>
            <person name="Baker D."/>
            <person name="Gharbi K."/>
            <person name="Hall N."/>
            <person name="Watson M."/>
            <person name="Adriaenssens E.M."/>
            <person name="Foster-Nyarko E."/>
            <person name="Jarju S."/>
            <person name="Secka A."/>
            <person name="Antonio M."/>
            <person name="Oren A."/>
            <person name="Chaudhuri R.R."/>
            <person name="La Ragione R."/>
            <person name="Hildebrand F."/>
            <person name="Pallen M.J."/>
        </authorList>
    </citation>
    <scope>NUCLEOTIDE SEQUENCE</scope>
    <source>
        <strain evidence="9">ChiSxjej1B13-7958</strain>
    </source>
</reference>
<feature type="transmembrane region" description="Helical" evidence="7">
    <location>
        <begin position="87"/>
        <end position="108"/>
    </location>
</feature>
<keyword evidence="6 7" id="KW-0472">Membrane</keyword>
<dbReference type="CDD" id="cd06261">
    <property type="entry name" value="TM_PBP2"/>
    <property type="match status" value="1"/>
</dbReference>
<accession>A0A9D1ALA2</accession>
<dbReference type="InterPro" id="IPR051393">
    <property type="entry name" value="ABC_transporter_permease"/>
</dbReference>
<dbReference type="InterPro" id="IPR035906">
    <property type="entry name" value="MetI-like_sf"/>
</dbReference>
<evidence type="ECO:0000259" key="8">
    <source>
        <dbReference type="PROSITE" id="PS50928"/>
    </source>
</evidence>
<protein>
    <submittedName>
        <fullName evidence="9">Sugar ABC transporter permease</fullName>
    </submittedName>
</protein>
<dbReference type="EMBL" id="DVGZ01000011">
    <property type="protein sequence ID" value="HIR46222.1"/>
    <property type="molecule type" value="Genomic_DNA"/>
</dbReference>
<name>A0A9D1ALA2_9FIRM</name>
<evidence type="ECO:0000256" key="1">
    <source>
        <dbReference type="ARBA" id="ARBA00004651"/>
    </source>
</evidence>
<dbReference type="Gene3D" id="1.10.3720.10">
    <property type="entry name" value="MetI-like"/>
    <property type="match status" value="1"/>
</dbReference>
<feature type="transmembrane region" description="Helical" evidence="7">
    <location>
        <begin position="24"/>
        <end position="52"/>
    </location>
</feature>
<dbReference type="PANTHER" id="PTHR30193">
    <property type="entry name" value="ABC TRANSPORTER PERMEASE PROTEIN"/>
    <property type="match status" value="1"/>
</dbReference>